<evidence type="ECO:0000313" key="3">
    <source>
        <dbReference type="EMBL" id="TQN70740.1"/>
    </source>
</evidence>
<evidence type="ECO:0000256" key="1">
    <source>
        <dbReference type="SAM" id="MobiDB-lite"/>
    </source>
</evidence>
<dbReference type="AlphaFoldDB" id="A0A5Q4BUK1"/>
<accession>A0A5Q4BUK1</accession>
<dbReference type="PANTHER" id="PTHR42850:SF4">
    <property type="entry name" value="ZINC-DEPENDENT ENDOPOLYPHOSPHATASE"/>
    <property type="match status" value="1"/>
</dbReference>
<name>A0A5Q4BUK1_9PEZI</name>
<organism evidence="3 4">
    <name type="scientific">Colletotrichum shisoi</name>
    <dbReference type="NCBI Taxonomy" id="2078593"/>
    <lineage>
        <taxon>Eukaryota</taxon>
        <taxon>Fungi</taxon>
        <taxon>Dikarya</taxon>
        <taxon>Ascomycota</taxon>
        <taxon>Pezizomycotina</taxon>
        <taxon>Sordariomycetes</taxon>
        <taxon>Hypocreomycetidae</taxon>
        <taxon>Glomerellales</taxon>
        <taxon>Glomerellaceae</taxon>
        <taxon>Colletotrichum</taxon>
        <taxon>Colletotrichum destructivum species complex</taxon>
    </lineage>
</organism>
<dbReference type="GO" id="GO:0006798">
    <property type="term" value="P:polyphosphate catabolic process"/>
    <property type="evidence" value="ECO:0007669"/>
    <property type="project" value="TreeGrafter"/>
</dbReference>
<keyword evidence="4" id="KW-1185">Reference proteome</keyword>
<evidence type="ECO:0000313" key="4">
    <source>
        <dbReference type="Proteomes" id="UP000326340"/>
    </source>
</evidence>
<evidence type="ECO:0000259" key="2">
    <source>
        <dbReference type="Pfam" id="PF00149"/>
    </source>
</evidence>
<feature type="domain" description="Calcineurin-like phosphoesterase" evidence="2">
    <location>
        <begin position="93"/>
        <end position="161"/>
    </location>
</feature>
<dbReference type="GO" id="GO:0000298">
    <property type="term" value="F:endopolyphosphatase activity"/>
    <property type="evidence" value="ECO:0007669"/>
    <property type="project" value="TreeGrafter"/>
</dbReference>
<feature type="compositionally biased region" description="Basic and acidic residues" evidence="1">
    <location>
        <begin position="481"/>
        <end position="506"/>
    </location>
</feature>
<dbReference type="InterPro" id="IPR029052">
    <property type="entry name" value="Metallo-depent_PP-like"/>
</dbReference>
<gene>
    <name evidence="3" type="primary">PphA</name>
    <name evidence="3" type="ORF">CSHISOI_04716</name>
</gene>
<dbReference type="SUPFAM" id="SSF56300">
    <property type="entry name" value="Metallo-dependent phosphatases"/>
    <property type="match status" value="1"/>
</dbReference>
<feature type="region of interest" description="Disordered" evidence="1">
    <location>
        <begin position="367"/>
        <end position="398"/>
    </location>
</feature>
<sequence length="506" mass="55704">MAFPAPARPRRAVVCFASLFILTTIFLAATRMASSLEFALRRRPTTQGGPKRSAADAPMSYGSAARPAFTDLSVQIATLPEQHLPSRANPGHRLVIVGDVHGMRASLDKLLEELRFDTSRGDHLVLAGDMINKGPDSRGVIDLAMRLGASAVRGNHEDRVLLAHRSMQTTHVADEDAHGNPVTKREEGAEAEEHKMEEPKTEELKTEEPKTENPKPEDHKAEDPEKEAPKKEDPTPEPESADDKAAAAAAAAPEEPEEPEQDDLEPAIFPHGDSRERATARALSRKHRDWLSTLPVILDVGSVEGLGNLVVVHAGLVPGLPLRQQDPWAVMNMRGLVYPREELRRQEARRVLEDYRKIHTAAPDVTETMVEREHERRRKPGDRGLAIPTDRHDGASSWPRAWNALQRGLPEAEPRTAVAYGHDSKRGLSIDKYTFGLDSGCVSGGELSALVIEATAEGVTHAVKSVKCEKDGGKGRKKHKKSEEKKHEKSEEKKKKESTADEKARS</sequence>
<dbReference type="GO" id="GO:0016791">
    <property type="term" value="F:phosphatase activity"/>
    <property type="evidence" value="ECO:0007669"/>
    <property type="project" value="TreeGrafter"/>
</dbReference>
<proteinExistence type="predicted"/>
<dbReference type="PANTHER" id="PTHR42850">
    <property type="entry name" value="METALLOPHOSPHOESTERASE"/>
    <property type="match status" value="1"/>
</dbReference>
<feature type="compositionally biased region" description="Acidic residues" evidence="1">
    <location>
        <begin position="254"/>
        <end position="265"/>
    </location>
</feature>
<protein>
    <submittedName>
        <fullName evidence="3">Serine/threonine-protein phosphatase 1</fullName>
    </submittedName>
</protein>
<feature type="compositionally biased region" description="Basic and acidic residues" evidence="1">
    <location>
        <begin position="172"/>
        <end position="234"/>
    </location>
</feature>
<dbReference type="InterPro" id="IPR050126">
    <property type="entry name" value="Ap4A_hydrolase"/>
</dbReference>
<dbReference type="InterPro" id="IPR004843">
    <property type="entry name" value="Calcineurin-like_PHP"/>
</dbReference>
<feature type="region of interest" description="Disordered" evidence="1">
    <location>
        <begin position="170"/>
        <end position="277"/>
    </location>
</feature>
<dbReference type="Proteomes" id="UP000326340">
    <property type="component" value="Unassembled WGS sequence"/>
</dbReference>
<feature type="region of interest" description="Disordered" evidence="1">
    <location>
        <begin position="466"/>
        <end position="506"/>
    </location>
</feature>
<dbReference type="Pfam" id="PF00149">
    <property type="entry name" value="Metallophos"/>
    <property type="match status" value="1"/>
</dbReference>
<dbReference type="EMBL" id="PUHP01000347">
    <property type="protein sequence ID" value="TQN70740.1"/>
    <property type="molecule type" value="Genomic_DNA"/>
</dbReference>
<dbReference type="GO" id="GO:0005737">
    <property type="term" value="C:cytoplasm"/>
    <property type="evidence" value="ECO:0007669"/>
    <property type="project" value="TreeGrafter"/>
</dbReference>
<dbReference type="OrthoDB" id="10267127at2759"/>
<comment type="caution">
    <text evidence="3">The sequence shown here is derived from an EMBL/GenBank/DDBJ whole genome shotgun (WGS) entry which is preliminary data.</text>
</comment>
<reference evidence="3 4" key="1">
    <citation type="journal article" date="2019" name="Sci. Rep.">
        <title>Colletotrichum shisoi sp. nov., an anthracnose pathogen of Perilla frutescens in Japan: molecular phylogenetic, morphological and genomic evidence.</title>
        <authorList>
            <person name="Gan P."/>
            <person name="Tsushima A."/>
            <person name="Hiroyama R."/>
            <person name="Narusaka M."/>
            <person name="Takano Y."/>
            <person name="Narusaka Y."/>
            <person name="Kawaradani M."/>
            <person name="Damm U."/>
            <person name="Shirasu K."/>
        </authorList>
    </citation>
    <scope>NUCLEOTIDE SEQUENCE [LARGE SCALE GENOMIC DNA]</scope>
    <source>
        <strain evidence="3 4">PG-2018a</strain>
    </source>
</reference>
<dbReference type="Gene3D" id="3.60.21.10">
    <property type="match status" value="1"/>
</dbReference>